<dbReference type="AlphaFoldDB" id="A0AA40D3G2"/>
<organism evidence="2 3">
    <name type="scientific">Cercophora samala</name>
    <dbReference type="NCBI Taxonomy" id="330535"/>
    <lineage>
        <taxon>Eukaryota</taxon>
        <taxon>Fungi</taxon>
        <taxon>Dikarya</taxon>
        <taxon>Ascomycota</taxon>
        <taxon>Pezizomycotina</taxon>
        <taxon>Sordariomycetes</taxon>
        <taxon>Sordariomycetidae</taxon>
        <taxon>Sordariales</taxon>
        <taxon>Lasiosphaeriaceae</taxon>
        <taxon>Cercophora</taxon>
    </lineage>
</organism>
<dbReference type="InterPro" id="IPR010730">
    <property type="entry name" value="HET"/>
</dbReference>
<keyword evidence="3" id="KW-1185">Reference proteome</keyword>
<dbReference type="Proteomes" id="UP001174997">
    <property type="component" value="Unassembled WGS sequence"/>
</dbReference>
<reference evidence="2" key="1">
    <citation type="submission" date="2023-06" db="EMBL/GenBank/DDBJ databases">
        <title>Genome-scale phylogeny and comparative genomics of the fungal order Sordariales.</title>
        <authorList>
            <consortium name="Lawrence Berkeley National Laboratory"/>
            <person name="Hensen N."/>
            <person name="Bonometti L."/>
            <person name="Westerberg I."/>
            <person name="Brannstrom I.O."/>
            <person name="Guillou S."/>
            <person name="Cros-Aarteil S."/>
            <person name="Calhoun S."/>
            <person name="Haridas S."/>
            <person name="Kuo A."/>
            <person name="Mondo S."/>
            <person name="Pangilinan J."/>
            <person name="Riley R."/>
            <person name="Labutti K."/>
            <person name="Andreopoulos B."/>
            <person name="Lipzen A."/>
            <person name="Chen C."/>
            <person name="Yanf M."/>
            <person name="Daum C."/>
            <person name="Ng V."/>
            <person name="Clum A."/>
            <person name="Steindorff A."/>
            <person name="Ohm R."/>
            <person name="Martin F."/>
            <person name="Silar P."/>
            <person name="Natvig D."/>
            <person name="Lalanne C."/>
            <person name="Gautier V."/>
            <person name="Ament-Velasquez S.L."/>
            <person name="Kruys A."/>
            <person name="Hutchinson M.I."/>
            <person name="Powell A.J."/>
            <person name="Barry K."/>
            <person name="Miller A.N."/>
            <person name="Grigoriev I.V."/>
            <person name="Debuchy R."/>
            <person name="Gladieux P."/>
            <person name="Thoren M.H."/>
            <person name="Johannesson H."/>
        </authorList>
    </citation>
    <scope>NUCLEOTIDE SEQUENCE</scope>
    <source>
        <strain evidence="2">CBS 307.81</strain>
    </source>
</reference>
<accession>A0AA40D3G2</accession>
<dbReference type="PANTHER" id="PTHR33112:SF12">
    <property type="entry name" value="HETEROKARYON INCOMPATIBILITY DOMAIN-CONTAINING PROTEIN"/>
    <property type="match status" value="1"/>
</dbReference>
<feature type="domain" description="Heterokaryon incompatibility" evidence="1">
    <location>
        <begin position="227"/>
        <end position="373"/>
    </location>
</feature>
<comment type="caution">
    <text evidence="2">The sequence shown here is derived from an EMBL/GenBank/DDBJ whole genome shotgun (WGS) entry which is preliminary data.</text>
</comment>
<dbReference type="PANTHER" id="PTHR33112">
    <property type="entry name" value="DOMAIN PROTEIN, PUTATIVE-RELATED"/>
    <property type="match status" value="1"/>
</dbReference>
<evidence type="ECO:0000259" key="1">
    <source>
        <dbReference type="Pfam" id="PF06985"/>
    </source>
</evidence>
<sequence length="754" mass="84776">MNGSEEASSHPSQDKNLCRQCLHLNINLSKFRPNPSDDDPLLPGVLALDYDPAHLAQQDLGYLDEIYRRRHGCSLCRLIFDATHGGSRRIGLDGLLGGLEGGEARVPCQLRWVLDGRTLGTLGQLASSNRPLTRRVIISTPKNVFPTFHILPLGTPDTQGASPTFTGRQIPPDHFGVERIKSWLDLCLNNHEGTCTKPAGRPFPTLRLVDVVDENIVELTEPHGLEYATLSYVWGGQMFLMLKAENREELLCKGSLGPQNPLVPQTIRDAIRLTRDLGIRYIWVDSLCIMQSSSEDWARYAALMDKIYSRGVVNICAAAKSEASGGIPGSALTPRRAVQYTASCRNIDLVAVTPVESLIEQTTWNNRAWVFQERMLSPRSIILVEDRIFFQCRGATWSEDIDSESTTPVWTLDMADAPLQTFRGNPLRQYAEYVELYTKRKLTFISDRLHAFSGIAASLAESLEASFIFGLPNAFLDWALLWESAQGGKKVSMKRSSTYYLPTWSWCGWNNAVTWRMSMISGTLINLHEWLSQRTWIVWYTGHAPELNAVDADLVPVWHPSGNPNQVAHHIRAWSGYTPAGVGSDLFGRMRKPPCLTHDNTEKPTVPTRDAIPRCLHFWTYTAHFQLSRRSMSTPTFQSDIGAGLHRFGILDARGDWCGTAILEDTWLSQVGAVLEFAAISEARDFSMEELDTWNYYVPQDKTSLDWYLFYAILLQWDAESGVYERRGLAKIYQDAFKHASFGPGLEWKEIALG</sequence>
<evidence type="ECO:0000313" key="2">
    <source>
        <dbReference type="EMBL" id="KAK0660442.1"/>
    </source>
</evidence>
<evidence type="ECO:0000313" key="3">
    <source>
        <dbReference type="Proteomes" id="UP001174997"/>
    </source>
</evidence>
<dbReference type="Pfam" id="PF06985">
    <property type="entry name" value="HET"/>
    <property type="match status" value="1"/>
</dbReference>
<name>A0AA40D3G2_9PEZI</name>
<proteinExistence type="predicted"/>
<gene>
    <name evidence="2" type="ORF">QBC41DRAFT_286457</name>
</gene>
<dbReference type="EMBL" id="JAULSY010000166">
    <property type="protein sequence ID" value="KAK0660442.1"/>
    <property type="molecule type" value="Genomic_DNA"/>
</dbReference>
<protein>
    <submittedName>
        <fullName evidence="2">Heterokaryon incompatibility protein-domain-containing protein</fullName>
    </submittedName>
</protein>